<evidence type="ECO:0000313" key="2">
    <source>
        <dbReference type="EMBL" id="EEC01466.1"/>
    </source>
</evidence>
<dbReference type="PaxDb" id="6945-B7P4E4"/>
<accession>B7P4E4</accession>
<gene>
    <name evidence="2" type="ORF">IscW_ISCW015807</name>
</gene>
<dbReference type="InParanoid" id="B7P4E4"/>
<keyword evidence="4" id="KW-1185">Reference proteome</keyword>
<sequence>MNSGVYRQRALHDPIRGPVLSVRGLPASCRVASGRPVWPSCREAQGPGDGSLPSDRKGD</sequence>
<name>B7P4E4_IXOSC</name>
<evidence type="ECO:0000313" key="4">
    <source>
        <dbReference type="Proteomes" id="UP000001555"/>
    </source>
</evidence>
<dbReference type="HOGENOM" id="CLU_2963318_0_0_1"/>
<dbReference type="EMBL" id="ABJB010841249">
    <property type="status" value="NOT_ANNOTATED_CDS"/>
    <property type="molecule type" value="Genomic_DNA"/>
</dbReference>
<dbReference type="EnsemblMetazoa" id="ISCW015807-RA">
    <property type="protein sequence ID" value="ISCW015807-PA"/>
    <property type="gene ID" value="ISCW015807"/>
</dbReference>
<reference evidence="3" key="2">
    <citation type="submission" date="2020-05" db="UniProtKB">
        <authorList>
            <consortium name="EnsemblMetazoa"/>
        </authorList>
    </citation>
    <scope>IDENTIFICATION</scope>
    <source>
        <strain evidence="3">wikel</strain>
    </source>
</reference>
<evidence type="ECO:0000256" key="1">
    <source>
        <dbReference type="SAM" id="MobiDB-lite"/>
    </source>
</evidence>
<proteinExistence type="predicted"/>
<organism>
    <name type="scientific">Ixodes scapularis</name>
    <name type="common">Black-legged tick</name>
    <name type="synonym">Deer tick</name>
    <dbReference type="NCBI Taxonomy" id="6945"/>
    <lineage>
        <taxon>Eukaryota</taxon>
        <taxon>Metazoa</taxon>
        <taxon>Ecdysozoa</taxon>
        <taxon>Arthropoda</taxon>
        <taxon>Chelicerata</taxon>
        <taxon>Arachnida</taxon>
        <taxon>Acari</taxon>
        <taxon>Parasitiformes</taxon>
        <taxon>Ixodida</taxon>
        <taxon>Ixodoidea</taxon>
        <taxon>Ixodidae</taxon>
        <taxon>Ixodinae</taxon>
        <taxon>Ixodes</taxon>
    </lineage>
</organism>
<dbReference type="VEuPathDB" id="VectorBase:ISCW015807"/>
<dbReference type="AlphaFoldDB" id="B7P4E4"/>
<dbReference type="EMBL" id="DS635313">
    <property type="protein sequence ID" value="EEC01466.1"/>
    <property type="molecule type" value="Genomic_DNA"/>
</dbReference>
<protein>
    <submittedName>
        <fullName evidence="2 3">Uncharacterized protein</fullName>
    </submittedName>
</protein>
<dbReference type="Proteomes" id="UP000001555">
    <property type="component" value="Unassembled WGS sequence"/>
</dbReference>
<evidence type="ECO:0000313" key="3">
    <source>
        <dbReference type="EnsemblMetazoa" id="ISCW015807-PA"/>
    </source>
</evidence>
<dbReference type="VEuPathDB" id="VectorBase:ISCI015807"/>
<reference evidence="2 4" key="1">
    <citation type="submission" date="2008-03" db="EMBL/GenBank/DDBJ databases">
        <title>Annotation of Ixodes scapularis.</title>
        <authorList>
            <consortium name="Ixodes scapularis Genome Project Consortium"/>
            <person name="Caler E."/>
            <person name="Hannick L.I."/>
            <person name="Bidwell S."/>
            <person name="Joardar V."/>
            <person name="Thiagarajan M."/>
            <person name="Amedeo P."/>
            <person name="Galinsky K.J."/>
            <person name="Schobel S."/>
            <person name="Inman J."/>
            <person name="Hostetler J."/>
            <person name="Miller J."/>
            <person name="Hammond M."/>
            <person name="Megy K."/>
            <person name="Lawson D."/>
            <person name="Kodira C."/>
            <person name="Sutton G."/>
            <person name="Meyer J."/>
            <person name="Hill C.A."/>
            <person name="Birren B."/>
            <person name="Nene V."/>
            <person name="Collins F."/>
            <person name="Alarcon-Chaidez F."/>
            <person name="Wikel S."/>
            <person name="Strausberg R."/>
        </authorList>
    </citation>
    <scope>NUCLEOTIDE SEQUENCE [LARGE SCALE GENOMIC DNA]</scope>
    <source>
        <strain evidence="4">Wikel</strain>
        <strain evidence="2">Wikel colony</strain>
    </source>
</reference>
<feature type="region of interest" description="Disordered" evidence="1">
    <location>
        <begin position="36"/>
        <end position="59"/>
    </location>
</feature>